<reference evidence="2" key="1">
    <citation type="journal article" date="2019" name="bioRxiv">
        <title>The Genome of the Zebra Mussel, Dreissena polymorpha: A Resource for Invasive Species Research.</title>
        <authorList>
            <person name="McCartney M.A."/>
            <person name="Auch B."/>
            <person name="Kono T."/>
            <person name="Mallez S."/>
            <person name="Zhang Y."/>
            <person name="Obille A."/>
            <person name="Becker A."/>
            <person name="Abrahante J.E."/>
            <person name="Garbe J."/>
            <person name="Badalamenti J.P."/>
            <person name="Herman A."/>
            <person name="Mangelson H."/>
            <person name="Liachko I."/>
            <person name="Sullivan S."/>
            <person name="Sone E.D."/>
            <person name="Koren S."/>
            <person name="Silverstein K.A.T."/>
            <person name="Beckman K.B."/>
            <person name="Gohl D.M."/>
        </authorList>
    </citation>
    <scope>NUCLEOTIDE SEQUENCE</scope>
    <source>
        <strain evidence="2">Duluth1</strain>
        <tissue evidence="2">Whole animal</tissue>
    </source>
</reference>
<protein>
    <submittedName>
        <fullName evidence="2">Uncharacterized protein</fullName>
    </submittedName>
</protein>
<feature type="signal peptide" evidence="1">
    <location>
        <begin position="1"/>
        <end position="19"/>
    </location>
</feature>
<reference evidence="2" key="2">
    <citation type="submission" date="2020-11" db="EMBL/GenBank/DDBJ databases">
        <authorList>
            <person name="McCartney M.A."/>
            <person name="Auch B."/>
            <person name="Kono T."/>
            <person name="Mallez S."/>
            <person name="Becker A."/>
            <person name="Gohl D.M."/>
            <person name="Silverstein K.A.T."/>
            <person name="Koren S."/>
            <person name="Bechman K.B."/>
            <person name="Herman A."/>
            <person name="Abrahante J.E."/>
            <person name="Garbe J."/>
        </authorList>
    </citation>
    <scope>NUCLEOTIDE SEQUENCE</scope>
    <source>
        <strain evidence="2">Duluth1</strain>
        <tissue evidence="2">Whole animal</tissue>
    </source>
</reference>
<name>A0A9D4LS91_DREPO</name>
<sequence length="95" mass="10171">MSLNILFSLLQFNVIASDAGPISKTASARVEVTVWRNLNTPIFQNTASYAQTIAWNAGSLGPVIISQGAISATDADTNDYVCFICVVDSHQVYSS</sequence>
<evidence type="ECO:0000313" key="3">
    <source>
        <dbReference type="Proteomes" id="UP000828390"/>
    </source>
</evidence>
<keyword evidence="3" id="KW-1185">Reference proteome</keyword>
<dbReference type="AlphaFoldDB" id="A0A9D4LS91"/>
<gene>
    <name evidence="2" type="ORF">DPMN_025802</name>
</gene>
<comment type="caution">
    <text evidence="2">The sequence shown here is derived from an EMBL/GenBank/DDBJ whole genome shotgun (WGS) entry which is preliminary data.</text>
</comment>
<evidence type="ECO:0000313" key="2">
    <source>
        <dbReference type="EMBL" id="KAH3862827.1"/>
    </source>
</evidence>
<accession>A0A9D4LS91</accession>
<organism evidence="2 3">
    <name type="scientific">Dreissena polymorpha</name>
    <name type="common">Zebra mussel</name>
    <name type="synonym">Mytilus polymorpha</name>
    <dbReference type="NCBI Taxonomy" id="45954"/>
    <lineage>
        <taxon>Eukaryota</taxon>
        <taxon>Metazoa</taxon>
        <taxon>Spiralia</taxon>
        <taxon>Lophotrochozoa</taxon>
        <taxon>Mollusca</taxon>
        <taxon>Bivalvia</taxon>
        <taxon>Autobranchia</taxon>
        <taxon>Heteroconchia</taxon>
        <taxon>Euheterodonta</taxon>
        <taxon>Imparidentia</taxon>
        <taxon>Neoheterodontei</taxon>
        <taxon>Myida</taxon>
        <taxon>Dreissenoidea</taxon>
        <taxon>Dreissenidae</taxon>
        <taxon>Dreissena</taxon>
    </lineage>
</organism>
<proteinExistence type="predicted"/>
<dbReference type="Proteomes" id="UP000828390">
    <property type="component" value="Unassembled WGS sequence"/>
</dbReference>
<dbReference type="EMBL" id="JAIWYP010000002">
    <property type="protein sequence ID" value="KAH3862827.1"/>
    <property type="molecule type" value="Genomic_DNA"/>
</dbReference>
<feature type="chain" id="PRO_5039645692" evidence="1">
    <location>
        <begin position="20"/>
        <end position="95"/>
    </location>
</feature>
<keyword evidence="1" id="KW-0732">Signal</keyword>
<evidence type="ECO:0000256" key="1">
    <source>
        <dbReference type="SAM" id="SignalP"/>
    </source>
</evidence>